<protein>
    <recommendedName>
        <fullName evidence="2">Helicase C-terminal domain-containing protein</fullName>
    </recommendedName>
</protein>
<organism evidence="1">
    <name type="scientific">marine metagenome</name>
    <dbReference type="NCBI Taxonomy" id="408172"/>
    <lineage>
        <taxon>unclassified sequences</taxon>
        <taxon>metagenomes</taxon>
        <taxon>ecological metagenomes</taxon>
    </lineage>
</organism>
<proteinExistence type="predicted"/>
<gene>
    <name evidence="1" type="ORF">METZ01_LOCUS367683</name>
</gene>
<evidence type="ECO:0008006" key="2">
    <source>
        <dbReference type="Google" id="ProtNLM"/>
    </source>
</evidence>
<dbReference type="EMBL" id="UINC01132480">
    <property type="protein sequence ID" value="SVD14829.1"/>
    <property type="molecule type" value="Genomic_DNA"/>
</dbReference>
<accession>A0A382SY37</accession>
<evidence type="ECO:0000313" key="1">
    <source>
        <dbReference type="EMBL" id="SVD14829.1"/>
    </source>
</evidence>
<dbReference type="AlphaFoldDB" id="A0A382SY37"/>
<dbReference type="SUPFAM" id="SSF52540">
    <property type="entry name" value="P-loop containing nucleoside triphosphate hydrolases"/>
    <property type="match status" value="1"/>
</dbReference>
<feature type="non-terminal residue" evidence="1">
    <location>
        <position position="1"/>
    </location>
</feature>
<feature type="non-terminal residue" evidence="1">
    <location>
        <position position="306"/>
    </location>
</feature>
<dbReference type="Gene3D" id="3.40.50.300">
    <property type="entry name" value="P-loop containing nucleotide triphosphate hydrolases"/>
    <property type="match status" value="1"/>
</dbReference>
<sequence length="306" mass="35505">NPNRLEQRFGRIHRIGQTEVCHLWNLLAEETREGDVYRKLLDKLDQARETLGGQVYDVLGKLQFEGKSLRDLMIEAIRYGDQPEVQARMTTALEGSLDRGHLQDLLEDRALANDSMDASRVHRIREDMERADARRLQPHYIESFFHEAFKQMGGKTKEIETRRYQITHVPAPIRNRDRMIGIGEPVLTRYERIAFEKNLVALQGKPLAAFVCPGHPLLDAVIDLTLERNRDLLKRGTVLIDESDSGMNPRVMFYLEHSIQDASQTRSGDRRVISKRVLYIELDSKGNTRDMNYAPYLDYRSLREDE</sequence>
<name>A0A382SY37_9ZZZZ</name>
<reference evidence="1" key="1">
    <citation type="submission" date="2018-05" db="EMBL/GenBank/DDBJ databases">
        <authorList>
            <person name="Lanie J.A."/>
            <person name="Ng W.-L."/>
            <person name="Kazmierczak K.M."/>
            <person name="Andrzejewski T.M."/>
            <person name="Davidsen T.M."/>
            <person name="Wayne K.J."/>
            <person name="Tettelin H."/>
            <person name="Glass J.I."/>
            <person name="Rusch D."/>
            <person name="Podicherti R."/>
            <person name="Tsui H.-C.T."/>
            <person name="Winkler M.E."/>
        </authorList>
    </citation>
    <scope>NUCLEOTIDE SEQUENCE</scope>
</reference>
<dbReference type="InterPro" id="IPR027417">
    <property type="entry name" value="P-loop_NTPase"/>
</dbReference>